<feature type="region of interest" description="Disordered" evidence="1">
    <location>
        <begin position="581"/>
        <end position="700"/>
    </location>
</feature>
<feature type="compositionally biased region" description="Low complexity" evidence="1">
    <location>
        <begin position="583"/>
        <end position="597"/>
    </location>
</feature>
<keyword evidence="3" id="KW-1185">Reference proteome</keyword>
<accession>A0ABN9W9L5</accession>
<proteinExistence type="predicted"/>
<evidence type="ECO:0008006" key="4">
    <source>
        <dbReference type="Google" id="ProtNLM"/>
    </source>
</evidence>
<feature type="compositionally biased region" description="Low complexity" evidence="1">
    <location>
        <begin position="648"/>
        <end position="657"/>
    </location>
</feature>
<evidence type="ECO:0000313" key="3">
    <source>
        <dbReference type="Proteomes" id="UP001189429"/>
    </source>
</evidence>
<sequence length="821" mass="90122">MLVERWLRSQSDFGIAELADHPDGKLELDDLFGSEGFKLYSEALARKHSKQEGGAGQGIAREVLRKARGGAFVEAFDLELEDRLGIQGKARGLAGRGIAAFWPPIFAISKSASTELAHAGWLWLARHVSEAVEVAPRLLGDVLARGGALAQDAQLQAQLVLFQPRLGEGAATRSGAAIARAGNFARLWPPPPPEGRARSARQFFEPREDDRARARRGARLVASSIYVWAAIAPSENSLSTLEDSARCDAYCRAPRRWAHFEQFAQTHSENACVAETRRQADRRCAHSSGRSQLRCASGQRGAGDAVGEFWRGSPTCPMAPGSTLTRRPSSARLRVWAREHPEAVQACEDAAGNHQEWLTEATESEAPHQYGEGGRTGTAHIFQGVSAQCVPEWYINWYPGYPMDVIRHWWSKAELMNVMKRFNTDPTLPRDWQMAKVSIWFSTALRHGPYWKDGFSRYFEKIDTFDPYDGWVVVDDLLANWAGDNQWKGYQDMHDVLIKGNPHSSYVYWALPNCCEMIDNHGMQKGRLQMKCVEATMETPELTSATPVSFKRTQAVVVHGPGKELGCEEFDCQKAYLGSDGMSTGSLSTRNTSSSTSAEQSPTVGGFYHKAESKVSSSRRTTAAGGGEAPGSRPPRAGWLRRRKYRPAAAGAADGLAPHSPQAVEAKTPACTAAPPRHAATPLRGARQPQDTSTDEAARSAVPGWSRVLIEGPLQQRNLLGFWRWRWCVLVRVFDTWELRAYGSQAEALGGPDQPLSRQRAAGLAVDLSPHHPSVLSLLDGKSGEVKLVVRAGCGKRWEEFAAASLWRKALAGAGAVRALR</sequence>
<organism evidence="2 3">
    <name type="scientific">Prorocentrum cordatum</name>
    <dbReference type="NCBI Taxonomy" id="2364126"/>
    <lineage>
        <taxon>Eukaryota</taxon>
        <taxon>Sar</taxon>
        <taxon>Alveolata</taxon>
        <taxon>Dinophyceae</taxon>
        <taxon>Prorocentrales</taxon>
        <taxon>Prorocentraceae</taxon>
        <taxon>Prorocentrum</taxon>
    </lineage>
</organism>
<protein>
    <recommendedName>
        <fullName evidence="4">PH domain-containing protein</fullName>
    </recommendedName>
</protein>
<reference evidence="2" key="1">
    <citation type="submission" date="2023-10" db="EMBL/GenBank/DDBJ databases">
        <authorList>
            <person name="Chen Y."/>
            <person name="Shah S."/>
            <person name="Dougan E. K."/>
            <person name="Thang M."/>
            <person name="Chan C."/>
        </authorList>
    </citation>
    <scope>NUCLEOTIDE SEQUENCE [LARGE SCALE GENOMIC DNA]</scope>
</reference>
<evidence type="ECO:0000256" key="1">
    <source>
        <dbReference type="SAM" id="MobiDB-lite"/>
    </source>
</evidence>
<evidence type="ECO:0000313" key="2">
    <source>
        <dbReference type="EMBL" id="CAK0882022.1"/>
    </source>
</evidence>
<gene>
    <name evidence="2" type="ORF">PCOR1329_LOCUS64676</name>
</gene>
<dbReference type="Proteomes" id="UP001189429">
    <property type="component" value="Unassembled WGS sequence"/>
</dbReference>
<name>A0ABN9W9L5_9DINO</name>
<dbReference type="EMBL" id="CAUYUJ010018259">
    <property type="protein sequence ID" value="CAK0882022.1"/>
    <property type="molecule type" value="Genomic_DNA"/>
</dbReference>
<comment type="caution">
    <text evidence="2">The sequence shown here is derived from an EMBL/GenBank/DDBJ whole genome shotgun (WGS) entry which is preliminary data.</text>
</comment>